<evidence type="ECO:0000259" key="6">
    <source>
        <dbReference type="SMART" id="SM00732"/>
    </source>
</evidence>
<evidence type="ECO:0000256" key="4">
    <source>
        <dbReference type="ARBA" id="ARBA00022801"/>
    </source>
</evidence>
<dbReference type="SMART" id="SM00732">
    <property type="entry name" value="YqgFc"/>
    <property type="match status" value="1"/>
</dbReference>
<evidence type="ECO:0000256" key="1">
    <source>
        <dbReference type="ARBA" id="ARBA00022490"/>
    </source>
</evidence>
<feature type="domain" description="YqgF/RNase H-like" evidence="6">
    <location>
        <begin position="1"/>
        <end position="98"/>
    </location>
</feature>
<sequence length="128" mass="14254">MRILGIDYGTKRIGVAVSDESGKFALPVVVVKNSDVALKEVIEIARQHEAKEIVVGESRNYKQQPNAIFAEADAFKKKLEKAGFAVYLELEFMTSVQAERFQGKNEMSDASAAALILQSYLDRTRNDQ</sequence>
<evidence type="ECO:0000313" key="7">
    <source>
        <dbReference type="EMBL" id="OHA29703.1"/>
    </source>
</evidence>
<dbReference type="STRING" id="1802315.A3F51_03170"/>
<dbReference type="PANTHER" id="PTHR33317:SF4">
    <property type="entry name" value="POLYNUCLEOTIDYL TRANSFERASE, RIBONUCLEASE H-LIKE SUPERFAMILY PROTEIN"/>
    <property type="match status" value="1"/>
</dbReference>
<dbReference type="InterPro" id="IPR005227">
    <property type="entry name" value="YqgF"/>
</dbReference>
<dbReference type="InterPro" id="IPR006641">
    <property type="entry name" value="YqgF/RNaseH-like_dom"/>
</dbReference>
<dbReference type="Gene3D" id="3.30.420.140">
    <property type="entry name" value="YqgF/RNase H-like domain"/>
    <property type="match status" value="1"/>
</dbReference>
<dbReference type="HAMAP" id="MF_00651">
    <property type="entry name" value="Nuclease_YqgF"/>
    <property type="match status" value="1"/>
</dbReference>
<dbReference type="EMBL" id="MHRT01000001">
    <property type="protein sequence ID" value="OHA29703.1"/>
    <property type="molecule type" value="Genomic_DNA"/>
</dbReference>
<keyword evidence="1 5" id="KW-0963">Cytoplasm</keyword>
<dbReference type="InterPro" id="IPR012337">
    <property type="entry name" value="RNaseH-like_sf"/>
</dbReference>
<dbReference type="Proteomes" id="UP000178089">
    <property type="component" value="Unassembled WGS sequence"/>
</dbReference>
<dbReference type="EC" id="3.1.-.-" evidence="5"/>
<comment type="function">
    <text evidence="5">Could be a nuclease involved in processing of the 5'-end of pre-16S rRNA.</text>
</comment>
<evidence type="ECO:0000256" key="3">
    <source>
        <dbReference type="ARBA" id="ARBA00022722"/>
    </source>
</evidence>
<reference evidence="7 8" key="1">
    <citation type="journal article" date="2016" name="Nat. Commun.">
        <title>Thousands of microbial genomes shed light on interconnected biogeochemical processes in an aquifer system.</title>
        <authorList>
            <person name="Anantharaman K."/>
            <person name="Brown C.T."/>
            <person name="Hug L.A."/>
            <person name="Sharon I."/>
            <person name="Castelle C.J."/>
            <person name="Probst A.J."/>
            <person name="Thomas B.C."/>
            <person name="Singh A."/>
            <person name="Wilkins M.J."/>
            <person name="Karaoz U."/>
            <person name="Brodie E.L."/>
            <person name="Williams K.H."/>
            <person name="Hubbard S.S."/>
            <person name="Banfield J.F."/>
        </authorList>
    </citation>
    <scope>NUCLEOTIDE SEQUENCE [LARGE SCALE GENOMIC DNA]</scope>
</reference>
<name>A0A1G2N0Z6_9BACT</name>
<organism evidence="7 8">
    <name type="scientific">Candidatus Taylorbacteria bacterium RIFCSPHIGHO2_12_FULL_45_16</name>
    <dbReference type="NCBI Taxonomy" id="1802315"/>
    <lineage>
        <taxon>Bacteria</taxon>
        <taxon>Candidatus Tayloriibacteriota</taxon>
    </lineage>
</organism>
<evidence type="ECO:0000313" key="8">
    <source>
        <dbReference type="Proteomes" id="UP000178089"/>
    </source>
</evidence>
<evidence type="ECO:0000256" key="5">
    <source>
        <dbReference type="HAMAP-Rule" id="MF_00651"/>
    </source>
</evidence>
<dbReference type="GO" id="GO:0016788">
    <property type="term" value="F:hydrolase activity, acting on ester bonds"/>
    <property type="evidence" value="ECO:0007669"/>
    <property type="project" value="UniProtKB-UniRule"/>
</dbReference>
<dbReference type="NCBIfam" id="TIGR00250">
    <property type="entry name" value="RNAse_H_YqgF"/>
    <property type="match status" value="1"/>
</dbReference>
<dbReference type="InterPro" id="IPR037027">
    <property type="entry name" value="YqgF/RNaseH-like_dom_sf"/>
</dbReference>
<dbReference type="Pfam" id="PF03652">
    <property type="entry name" value="RuvX"/>
    <property type="match status" value="1"/>
</dbReference>
<keyword evidence="2 5" id="KW-0690">Ribosome biogenesis</keyword>
<dbReference type="GO" id="GO:0005829">
    <property type="term" value="C:cytosol"/>
    <property type="evidence" value="ECO:0007669"/>
    <property type="project" value="TreeGrafter"/>
</dbReference>
<accession>A0A1G2N0Z6</accession>
<proteinExistence type="inferred from homology"/>
<gene>
    <name evidence="7" type="ORF">A3F51_03170</name>
</gene>
<protein>
    <recommendedName>
        <fullName evidence="5">Putative pre-16S rRNA nuclease</fullName>
        <ecNumber evidence="5">3.1.-.-</ecNumber>
    </recommendedName>
</protein>
<keyword evidence="4 5" id="KW-0378">Hydrolase</keyword>
<keyword evidence="3 5" id="KW-0540">Nuclease</keyword>
<dbReference type="GO" id="GO:0000967">
    <property type="term" value="P:rRNA 5'-end processing"/>
    <property type="evidence" value="ECO:0007669"/>
    <property type="project" value="UniProtKB-UniRule"/>
</dbReference>
<dbReference type="AlphaFoldDB" id="A0A1G2N0Z6"/>
<comment type="caution">
    <text evidence="7">The sequence shown here is derived from an EMBL/GenBank/DDBJ whole genome shotgun (WGS) entry which is preliminary data.</text>
</comment>
<comment type="subcellular location">
    <subcellularLocation>
        <location evidence="5">Cytoplasm</location>
    </subcellularLocation>
</comment>
<dbReference type="SUPFAM" id="SSF53098">
    <property type="entry name" value="Ribonuclease H-like"/>
    <property type="match status" value="1"/>
</dbReference>
<comment type="similarity">
    <text evidence="5">Belongs to the YqgF HJR family.</text>
</comment>
<evidence type="ECO:0000256" key="2">
    <source>
        <dbReference type="ARBA" id="ARBA00022517"/>
    </source>
</evidence>
<dbReference type="CDD" id="cd16964">
    <property type="entry name" value="YqgF"/>
    <property type="match status" value="1"/>
</dbReference>
<dbReference type="GO" id="GO:0004518">
    <property type="term" value="F:nuclease activity"/>
    <property type="evidence" value="ECO:0007669"/>
    <property type="project" value="UniProtKB-KW"/>
</dbReference>
<dbReference type="PANTHER" id="PTHR33317">
    <property type="entry name" value="POLYNUCLEOTIDYL TRANSFERASE, RIBONUCLEASE H-LIKE SUPERFAMILY PROTEIN"/>
    <property type="match status" value="1"/>
</dbReference>